<comment type="similarity">
    <text evidence="1">Belongs to the LysR transcriptional regulatory family.</text>
</comment>
<dbReference type="InterPro" id="IPR036388">
    <property type="entry name" value="WH-like_DNA-bd_sf"/>
</dbReference>
<dbReference type="PROSITE" id="PS50931">
    <property type="entry name" value="HTH_LYSR"/>
    <property type="match status" value="1"/>
</dbReference>
<reference evidence="6 7" key="1">
    <citation type="submission" date="2018-03" db="EMBL/GenBank/DDBJ databases">
        <authorList>
            <person name="Gulvik C.A."/>
        </authorList>
    </citation>
    <scope>NUCLEOTIDE SEQUENCE [LARGE SCALE GENOMIC DNA]</scope>
    <source>
        <strain evidence="6 7">JCM 31581</strain>
    </source>
</reference>
<dbReference type="GO" id="GO:0000976">
    <property type="term" value="F:transcription cis-regulatory region binding"/>
    <property type="evidence" value="ECO:0007669"/>
    <property type="project" value="TreeGrafter"/>
</dbReference>
<keyword evidence="4" id="KW-0804">Transcription</keyword>
<evidence type="ECO:0000256" key="4">
    <source>
        <dbReference type="ARBA" id="ARBA00023163"/>
    </source>
</evidence>
<dbReference type="Gene3D" id="3.40.190.10">
    <property type="entry name" value="Periplasmic binding protein-like II"/>
    <property type="match status" value="2"/>
</dbReference>
<keyword evidence="3" id="KW-0238">DNA-binding</keyword>
<accession>A0A429Z9J4</accession>
<dbReference type="SUPFAM" id="SSF53850">
    <property type="entry name" value="Periplasmic binding protein-like II"/>
    <property type="match status" value="1"/>
</dbReference>
<dbReference type="EMBL" id="PXZH01000001">
    <property type="protein sequence ID" value="RST90371.1"/>
    <property type="molecule type" value="Genomic_DNA"/>
</dbReference>
<gene>
    <name evidence="6" type="ORF">C7P63_04665</name>
</gene>
<evidence type="ECO:0000313" key="7">
    <source>
        <dbReference type="Proteomes" id="UP000277864"/>
    </source>
</evidence>
<dbReference type="PANTHER" id="PTHR30126">
    <property type="entry name" value="HTH-TYPE TRANSCRIPTIONAL REGULATOR"/>
    <property type="match status" value="1"/>
</dbReference>
<name>A0A429Z9J4_9ENTE</name>
<comment type="caution">
    <text evidence="6">The sequence shown here is derived from an EMBL/GenBank/DDBJ whole genome shotgun (WGS) entry which is preliminary data.</text>
</comment>
<dbReference type="Pfam" id="PF03466">
    <property type="entry name" value="LysR_substrate"/>
    <property type="match status" value="1"/>
</dbReference>
<dbReference type="GO" id="GO:0003700">
    <property type="term" value="F:DNA-binding transcription factor activity"/>
    <property type="evidence" value="ECO:0007669"/>
    <property type="project" value="InterPro"/>
</dbReference>
<dbReference type="Proteomes" id="UP000277864">
    <property type="component" value="Unassembled WGS sequence"/>
</dbReference>
<dbReference type="AlphaFoldDB" id="A0A429Z9J4"/>
<dbReference type="SUPFAM" id="SSF46785">
    <property type="entry name" value="Winged helix' DNA-binding domain"/>
    <property type="match status" value="1"/>
</dbReference>
<dbReference type="InterPro" id="IPR000847">
    <property type="entry name" value="LysR_HTH_N"/>
</dbReference>
<proteinExistence type="inferred from homology"/>
<dbReference type="RefSeq" id="WP_125942984.1">
    <property type="nucleotide sequence ID" value="NZ_PXZH01000001.1"/>
</dbReference>
<evidence type="ECO:0000256" key="2">
    <source>
        <dbReference type="ARBA" id="ARBA00023015"/>
    </source>
</evidence>
<dbReference type="OrthoDB" id="9785745at2"/>
<dbReference type="PANTHER" id="PTHR30126:SF40">
    <property type="entry name" value="HTH-TYPE TRANSCRIPTIONAL REGULATOR GLTR"/>
    <property type="match status" value="1"/>
</dbReference>
<sequence length="298" mass="34362">MLDDLHQTFLMVCQEKSYTQAAKRLYISQPAVSQHIQKLEEHYQTQLFTYQHRKLTLTSKGTELYTALIKIQGQITQVQHQMALKETQPSQLRLASTLSISDSFLPNILTCLSQHYPSANLSCYVENTTQILTKLIHGEIDFAFVEGNFPKSDFAYQILSSEKYIPIASSHASFSSKKSYELADLYPFPLITREPGSGTRHILDNVLHESNSTVYDFKRVFEISNIQTIKSLVKANQGISFIYQTVVLDELKKGELIQIPLNQIQANHNFYFIYLKDSIFESHYLHLFQMIKNHLKKD</sequence>
<organism evidence="6 7">
    <name type="scientific">Vagococcus humatus</name>
    <dbReference type="NCBI Taxonomy" id="1889241"/>
    <lineage>
        <taxon>Bacteria</taxon>
        <taxon>Bacillati</taxon>
        <taxon>Bacillota</taxon>
        <taxon>Bacilli</taxon>
        <taxon>Lactobacillales</taxon>
        <taxon>Enterococcaceae</taxon>
        <taxon>Vagococcus</taxon>
    </lineage>
</organism>
<protein>
    <submittedName>
        <fullName evidence="6">LysR family transcriptional regulator</fullName>
    </submittedName>
</protein>
<evidence type="ECO:0000259" key="5">
    <source>
        <dbReference type="PROSITE" id="PS50931"/>
    </source>
</evidence>
<dbReference type="PRINTS" id="PR00039">
    <property type="entry name" value="HTHLYSR"/>
</dbReference>
<dbReference type="InterPro" id="IPR036390">
    <property type="entry name" value="WH_DNA-bd_sf"/>
</dbReference>
<evidence type="ECO:0000313" key="6">
    <source>
        <dbReference type="EMBL" id="RST90371.1"/>
    </source>
</evidence>
<feature type="domain" description="HTH lysR-type" evidence="5">
    <location>
        <begin position="1"/>
        <end position="58"/>
    </location>
</feature>
<evidence type="ECO:0000256" key="3">
    <source>
        <dbReference type="ARBA" id="ARBA00023125"/>
    </source>
</evidence>
<evidence type="ECO:0000256" key="1">
    <source>
        <dbReference type="ARBA" id="ARBA00009437"/>
    </source>
</evidence>
<dbReference type="Pfam" id="PF00126">
    <property type="entry name" value="HTH_1"/>
    <property type="match status" value="1"/>
</dbReference>
<keyword evidence="2" id="KW-0805">Transcription regulation</keyword>
<keyword evidence="7" id="KW-1185">Reference proteome</keyword>
<dbReference type="Gene3D" id="1.10.10.10">
    <property type="entry name" value="Winged helix-like DNA-binding domain superfamily/Winged helix DNA-binding domain"/>
    <property type="match status" value="1"/>
</dbReference>
<dbReference type="InterPro" id="IPR005119">
    <property type="entry name" value="LysR_subst-bd"/>
</dbReference>